<comment type="caution">
    <text evidence="2">The sequence shown here is derived from an EMBL/GenBank/DDBJ whole genome shotgun (WGS) entry which is preliminary data.</text>
</comment>
<name>A0A1A9RDZ1_EIKCO</name>
<protein>
    <recommendedName>
        <fullName evidence="1">Hemerythrin-like domain-containing protein</fullName>
    </recommendedName>
</protein>
<dbReference type="RefSeq" id="WP_049259195.1">
    <property type="nucleotide sequence ID" value="NZ_JAWFMW010000023.1"/>
</dbReference>
<evidence type="ECO:0000313" key="2">
    <source>
        <dbReference type="EMBL" id="OAM16383.1"/>
    </source>
</evidence>
<evidence type="ECO:0000259" key="1">
    <source>
        <dbReference type="Pfam" id="PF01814"/>
    </source>
</evidence>
<sequence length="125" mass="14705">MKRHPLLIPLSQDHHHSLAMCARILRDPAADHRADFAKQKDDLLAHFAEEEALFAPWWNKLAQPAMQRRFEEEHALLRRMLAAPEFDNPDWMKTFAETLRGHARFEERELFQAFQEMLAEEGDAT</sequence>
<gene>
    <name evidence="2" type="ORF">A7P85_06645</name>
</gene>
<dbReference type="InterPro" id="IPR012312">
    <property type="entry name" value="Hemerythrin-like"/>
</dbReference>
<feature type="domain" description="Hemerythrin-like" evidence="1">
    <location>
        <begin position="11"/>
        <end position="113"/>
    </location>
</feature>
<dbReference type="AlphaFoldDB" id="A0A1A9RDZ1"/>
<proteinExistence type="predicted"/>
<dbReference type="EMBL" id="LXSF01000006">
    <property type="protein sequence ID" value="OAM16383.1"/>
    <property type="molecule type" value="Genomic_DNA"/>
</dbReference>
<dbReference type="Proteomes" id="UP000078003">
    <property type="component" value="Unassembled WGS sequence"/>
</dbReference>
<reference evidence="3" key="1">
    <citation type="submission" date="2016-05" db="EMBL/GenBank/DDBJ databases">
        <title>Draft genome of Corynebacterium afermentans subsp. afermentans LCDC 88199T.</title>
        <authorList>
            <person name="Bernier A.-M."/>
            <person name="Bernard K."/>
        </authorList>
    </citation>
    <scope>NUCLEOTIDE SEQUENCE [LARGE SCALE GENOMIC DNA]</scope>
    <source>
        <strain evidence="3">NML01-0328</strain>
    </source>
</reference>
<evidence type="ECO:0000313" key="3">
    <source>
        <dbReference type="Proteomes" id="UP000078003"/>
    </source>
</evidence>
<accession>A0A1A9RDZ1</accession>
<dbReference type="Pfam" id="PF01814">
    <property type="entry name" value="Hemerythrin"/>
    <property type="match status" value="1"/>
</dbReference>
<organism evidence="2 3">
    <name type="scientific">Eikenella corrodens</name>
    <dbReference type="NCBI Taxonomy" id="539"/>
    <lineage>
        <taxon>Bacteria</taxon>
        <taxon>Pseudomonadati</taxon>
        <taxon>Pseudomonadota</taxon>
        <taxon>Betaproteobacteria</taxon>
        <taxon>Neisseriales</taxon>
        <taxon>Neisseriaceae</taxon>
        <taxon>Eikenella</taxon>
    </lineage>
</organism>